<feature type="transmembrane region" description="Helical" evidence="8">
    <location>
        <begin position="44"/>
        <end position="65"/>
    </location>
</feature>
<comment type="subcellular location">
    <subcellularLocation>
        <location evidence="8">Cell membrane</location>
        <topology evidence="8">Multi-pass membrane protein</topology>
    </subcellularLocation>
    <subcellularLocation>
        <location evidence="1">Membrane</location>
        <topology evidence="1">Multi-pass membrane protein</topology>
    </subcellularLocation>
</comment>
<dbReference type="PANTHER" id="PTHR13929">
    <property type="entry name" value="1,4-DIHYDROXY-2-NAPHTHOATE OCTAPRENYLTRANSFERASE"/>
    <property type="match status" value="1"/>
</dbReference>
<gene>
    <name evidence="8" type="primary">menA</name>
    <name evidence="10" type="ORF">IOE58_00110</name>
</gene>
<evidence type="ECO:0000256" key="9">
    <source>
        <dbReference type="NCBIfam" id="TIGR00751"/>
    </source>
</evidence>
<accession>A0ABR9W017</accession>
<feature type="transmembrane region" description="Helical" evidence="8">
    <location>
        <begin position="248"/>
        <end position="265"/>
    </location>
</feature>
<reference evidence="10 11" key="1">
    <citation type="submission" date="2020-10" db="EMBL/GenBank/DDBJ databases">
        <title>Draft genome and description of Brachybacterium epidermidis sp nov.</title>
        <authorList>
            <person name="Boxberger M."/>
            <person name="La Scola B."/>
        </authorList>
    </citation>
    <scope>NUCLEOTIDE SEQUENCE [LARGE SCALE GENOMIC DNA]</scope>
    <source>
        <strain evidence="10 11">Marseille-Q2903</strain>
    </source>
</reference>
<feature type="transmembrane region" description="Helical" evidence="8">
    <location>
        <begin position="277"/>
        <end position="300"/>
    </location>
</feature>
<evidence type="ECO:0000256" key="7">
    <source>
        <dbReference type="ARBA" id="ARBA00023136"/>
    </source>
</evidence>
<evidence type="ECO:0000256" key="2">
    <source>
        <dbReference type="ARBA" id="ARBA00022428"/>
    </source>
</evidence>
<name>A0ABR9W017_9MICO</name>
<proteinExistence type="inferred from homology"/>
<comment type="pathway">
    <text evidence="8">Quinol/quinone metabolism; menaquinone biosynthesis; menaquinol from 1,4-dihydroxy-2-naphthoate: step 1/2.</text>
</comment>
<evidence type="ECO:0000256" key="8">
    <source>
        <dbReference type="HAMAP-Rule" id="MF_01937"/>
    </source>
</evidence>
<evidence type="ECO:0000313" key="11">
    <source>
        <dbReference type="Proteomes" id="UP000644727"/>
    </source>
</evidence>
<comment type="caution">
    <text evidence="10">The sequence shown here is derived from an EMBL/GenBank/DDBJ whole genome shotgun (WGS) entry which is preliminary data.</text>
</comment>
<feature type="transmembrane region" description="Helical" evidence="8">
    <location>
        <begin position="181"/>
        <end position="204"/>
    </location>
</feature>
<evidence type="ECO:0000313" key="10">
    <source>
        <dbReference type="EMBL" id="MBE9402673.1"/>
    </source>
</evidence>
<organism evidence="10 11">
    <name type="scientific">Brachybacterium epidermidis</name>
    <dbReference type="NCBI Taxonomy" id="2781983"/>
    <lineage>
        <taxon>Bacteria</taxon>
        <taxon>Bacillati</taxon>
        <taxon>Actinomycetota</taxon>
        <taxon>Actinomycetes</taxon>
        <taxon>Micrococcales</taxon>
        <taxon>Dermabacteraceae</taxon>
        <taxon>Brachybacterium</taxon>
    </lineage>
</organism>
<dbReference type="Proteomes" id="UP000644727">
    <property type="component" value="Unassembled WGS sequence"/>
</dbReference>
<evidence type="ECO:0000256" key="1">
    <source>
        <dbReference type="ARBA" id="ARBA00004141"/>
    </source>
</evidence>
<keyword evidence="6 8" id="KW-1133">Transmembrane helix</keyword>
<keyword evidence="5 8" id="KW-0812">Transmembrane</keyword>
<feature type="transmembrane region" description="Helical" evidence="8">
    <location>
        <begin position="109"/>
        <end position="142"/>
    </location>
</feature>
<comment type="catalytic activity">
    <reaction evidence="8">
        <text>an all-trans-polyprenyl diphosphate + 1,4-dihydroxy-2-naphthoate + H(+) = a 2-demethylmenaquinol + CO2 + diphosphate</text>
        <dbReference type="Rhea" id="RHEA:26478"/>
        <dbReference type="Rhea" id="RHEA-COMP:9563"/>
        <dbReference type="Rhea" id="RHEA-COMP:9564"/>
        <dbReference type="ChEBI" id="CHEBI:11173"/>
        <dbReference type="ChEBI" id="CHEBI:15378"/>
        <dbReference type="ChEBI" id="CHEBI:16526"/>
        <dbReference type="ChEBI" id="CHEBI:33019"/>
        <dbReference type="ChEBI" id="CHEBI:55437"/>
        <dbReference type="ChEBI" id="CHEBI:58914"/>
        <dbReference type="EC" id="2.5.1.74"/>
    </reaction>
</comment>
<dbReference type="NCBIfam" id="NF004751">
    <property type="entry name" value="PRK06080.1-3"/>
    <property type="match status" value="1"/>
</dbReference>
<dbReference type="InterPro" id="IPR000537">
    <property type="entry name" value="UbiA_prenyltransferase"/>
</dbReference>
<keyword evidence="2 8" id="KW-0474">Menaquinone biosynthesis</keyword>
<dbReference type="InterPro" id="IPR004657">
    <property type="entry name" value="MenA"/>
</dbReference>
<dbReference type="PANTHER" id="PTHR13929:SF0">
    <property type="entry name" value="UBIA PRENYLTRANSFERASE DOMAIN-CONTAINING PROTEIN 1"/>
    <property type="match status" value="1"/>
</dbReference>
<dbReference type="InterPro" id="IPR026046">
    <property type="entry name" value="UBIAD1"/>
</dbReference>
<dbReference type="EC" id="2.5.1.74" evidence="8 9"/>
<evidence type="ECO:0000256" key="4">
    <source>
        <dbReference type="ARBA" id="ARBA00022679"/>
    </source>
</evidence>
<feature type="transmembrane region" description="Helical" evidence="8">
    <location>
        <begin position="15"/>
        <end position="32"/>
    </location>
</feature>
<feature type="transmembrane region" description="Helical" evidence="8">
    <location>
        <begin position="225"/>
        <end position="242"/>
    </location>
</feature>
<keyword evidence="4 8" id="KW-0808">Transferase</keyword>
<dbReference type="GO" id="GO:0046428">
    <property type="term" value="F:1,4-dihydroxy-2-naphthoate polyprenyltransferase activity"/>
    <property type="evidence" value="ECO:0007669"/>
    <property type="project" value="UniProtKB-EC"/>
</dbReference>
<evidence type="ECO:0000256" key="6">
    <source>
        <dbReference type="ARBA" id="ARBA00022989"/>
    </source>
</evidence>
<evidence type="ECO:0000256" key="3">
    <source>
        <dbReference type="ARBA" id="ARBA00022475"/>
    </source>
</evidence>
<dbReference type="PIRSF" id="PIRSF005355">
    <property type="entry name" value="UBIAD1"/>
    <property type="match status" value="1"/>
</dbReference>
<keyword evidence="11" id="KW-1185">Reference proteome</keyword>
<comment type="similarity">
    <text evidence="8">Belongs to the MenA family. Type 1 subfamily.</text>
</comment>
<dbReference type="NCBIfam" id="TIGR00751">
    <property type="entry name" value="menA"/>
    <property type="match status" value="1"/>
</dbReference>
<dbReference type="Pfam" id="PF01040">
    <property type="entry name" value="UbiA"/>
    <property type="match status" value="1"/>
</dbReference>
<protein>
    <recommendedName>
        <fullName evidence="8 9">1,4-dihydroxy-2-naphthoate octaprenyltransferase</fullName>
        <shortName evidence="8">DHNA-octaprenyltransferase</shortName>
        <ecNumber evidence="8 9">2.5.1.74</ecNumber>
    </recommendedName>
</protein>
<comment type="function">
    <text evidence="8">Conversion of 1,4-dihydroxy-2-naphthoate (DHNA) to demethylmenaquinone (DMK).</text>
</comment>
<keyword evidence="3 8" id="KW-1003">Cell membrane</keyword>
<dbReference type="EMBL" id="JADEYR010000001">
    <property type="protein sequence ID" value="MBE9402673.1"/>
    <property type="molecule type" value="Genomic_DNA"/>
</dbReference>
<sequence>MATVSQWIEGARPRTWPAAVAPVAAGTGAAIWQLRGLDSLDAGTLLGVVLPRALLALAVALSLQIGVNYANDYSDGIRGTDDERVGPFRLTSSRAAAPATVKRAAIGSLAAGALFGVALIAVAGIWWALVVGSAAVAAAWFYTGGKKPYGYLGLGELFVFVFFGLVAVNGTAYAITLRFGWVALLASIAIGLLAVAIMLTNNLRDIPTDTIAGKRTLAARLGDRGTRWLFTATMLVPFVLMVPVMVAQWPVLLVLLALPLAIMPARTVLGGAMGRDLIPVLGATGKLELVFSVLLLAGLVI</sequence>
<feature type="transmembrane region" description="Helical" evidence="8">
    <location>
        <begin position="154"/>
        <end position="175"/>
    </location>
</feature>
<evidence type="ECO:0000256" key="5">
    <source>
        <dbReference type="ARBA" id="ARBA00022692"/>
    </source>
</evidence>
<dbReference type="RefSeq" id="WP_193864392.1">
    <property type="nucleotide sequence ID" value="NZ_JADEYR010000001.1"/>
</dbReference>
<keyword evidence="7 8" id="KW-0472">Membrane</keyword>
<dbReference type="CDD" id="cd13962">
    <property type="entry name" value="PT_UbiA_UBIAD1"/>
    <property type="match status" value="1"/>
</dbReference>
<dbReference type="HAMAP" id="MF_01937">
    <property type="entry name" value="MenA_1"/>
    <property type="match status" value="1"/>
</dbReference>